<protein>
    <submittedName>
        <fullName evidence="3">Uncharacterized protein</fullName>
    </submittedName>
</protein>
<accession>A0A940XFW2</accession>
<name>A0A940XFW2_9ACTN</name>
<evidence type="ECO:0000256" key="2">
    <source>
        <dbReference type="SAM" id="Phobius"/>
    </source>
</evidence>
<dbReference type="EMBL" id="JAGPNL010000002">
    <property type="protein sequence ID" value="MBQ0826717.1"/>
    <property type="molecule type" value="Genomic_DNA"/>
</dbReference>
<dbReference type="AlphaFoldDB" id="A0A940XFW2"/>
<feature type="transmembrane region" description="Helical" evidence="2">
    <location>
        <begin position="48"/>
        <end position="67"/>
    </location>
</feature>
<proteinExistence type="predicted"/>
<dbReference type="Proteomes" id="UP000677875">
    <property type="component" value="Unassembled WGS sequence"/>
</dbReference>
<feature type="region of interest" description="Disordered" evidence="1">
    <location>
        <begin position="1"/>
        <end position="23"/>
    </location>
</feature>
<keyword evidence="4" id="KW-1185">Reference proteome</keyword>
<keyword evidence="2" id="KW-0812">Transmembrane</keyword>
<gene>
    <name evidence="3" type="ORF">J5Y05_09380</name>
</gene>
<reference evidence="3" key="1">
    <citation type="submission" date="2021-04" db="EMBL/GenBank/DDBJ databases">
        <title>Genome seq and assembly of Streptomyces sp. RG38.</title>
        <authorList>
            <person name="Chhetri G."/>
        </authorList>
    </citation>
    <scope>NUCLEOTIDE SEQUENCE</scope>
    <source>
        <strain evidence="3">RG38</strain>
    </source>
</reference>
<comment type="caution">
    <text evidence="3">The sequence shown here is derived from an EMBL/GenBank/DDBJ whole genome shotgun (WGS) entry which is preliminary data.</text>
</comment>
<sequence length="225" mass="22411">MSTGGTVRPGGAGRLLPGPAPTPAQVRQAQSVQRALARELGRVREVALAWRNGLGAILAGLIGFSLVKGRADVGQIASAWGVTAGLLLLGALAAGAVGALGLLRAAHGRPYAGRAADTGAGRPLSVEEHDEALSSARSLRDGIALTCLCTALLVAAVGVTWYAPPKDPPGLLVRQGGTTLCGEVVSTARGSVVLKVDGVRTTVPLARADSVTPVASCPAPPGGAD</sequence>
<feature type="transmembrane region" description="Helical" evidence="2">
    <location>
        <begin position="143"/>
        <end position="163"/>
    </location>
</feature>
<organism evidence="3 4">
    <name type="scientific">Streptomyces tagetis</name>
    <dbReference type="NCBI Taxonomy" id="2820809"/>
    <lineage>
        <taxon>Bacteria</taxon>
        <taxon>Bacillati</taxon>
        <taxon>Actinomycetota</taxon>
        <taxon>Actinomycetes</taxon>
        <taxon>Kitasatosporales</taxon>
        <taxon>Streptomycetaceae</taxon>
        <taxon>Streptomyces</taxon>
    </lineage>
</organism>
<evidence type="ECO:0000313" key="3">
    <source>
        <dbReference type="EMBL" id="MBQ0826717.1"/>
    </source>
</evidence>
<keyword evidence="2" id="KW-1133">Transmembrane helix</keyword>
<evidence type="ECO:0000256" key="1">
    <source>
        <dbReference type="SAM" id="MobiDB-lite"/>
    </source>
</evidence>
<feature type="transmembrane region" description="Helical" evidence="2">
    <location>
        <begin position="79"/>
        <end position="103"/>
    </location>
</feature>
<dbReference type="RefSeq" id="WP_210870249.1">
    <property type="nucleotide sequence ID" value="NZ_JAGPNL010000002.1"/>
</dbReference>
<evidence type="ECO:0000313" key="4">
    <source>
        <dbReference type="Proteomes" id="UP000677875"/>
    </source>
</evidence>
<keyword evidence="2" id="KW-0472">Membrane</keyword>